<evidence type="ECO:0008006" key="5">
    <source>
        <dbReference type="Google" id="ProtNLM"/>
    </source>
</evidence>
<sequence>MKVKMTTIAAAIALSTSFAVNAAPVTDPNNLDYVGAQASPPSYGVDNNTTFLDDGAWPSPLPMPMPFNATGGGTFSSELSSMPGSSAALGDNDSVIDQTTASGLPQSGNAASVMQGNGTQNDSYIRQNKLSSGDTMEVEVEQSGNNNHSDVVQDLNYGATSKVYQTGDGHRSRVTQLGDHSNKAEVQQNGSAQRSIIEQGTKPGGADSNTASVFQSNMNNESFVRQQWDSNDATVIQFGNNGTSKVWQQSDNNIAFLSQGGSDNISSIRQGVTGSSDNNFAFVVQDGSDNNSSIQQEGGDANIAGTLQIGNDGQSSIFQNGAGNIAGVAQFGVGDVSMVIQEGDSKTALVLQTGVGIAGVEFNESYILQKGTGAHTALVVQDHAPASGWNNVSTITQLNSANGNATVFQSGAGNRASTIQY</sequence>
<feature type="region of interest" description="Disordered" evidence="1">
    <location>
        <begin position="187"/>
        <end position="206"/>
    </location>
</feature>
<dbReference type="EMBL" id="JBGFTR010000007">
    <property type="protein sequence ID" value="MFH7564892.1"/>
    <property type="molecule type" value="Genomic_DNA"/>
</dbReference>
<name>A0ABW7P0A2_9GAMM</name>
<organism evidence="3 4">
    <name type="scientific">Oceanimonas smirnovii</name>
    <dbReference type="NCBI Taxonomy" id="264574"/>
    <lineage>
        <taxon>Bacteria</taxon>
        <taxon>Pseudomonadati</taxon>
        <taxon>Pseudomonadota</taxon>
        <taxon>Gammaproteobacteria</taxon>
        <taxon>Aeromonadales</taxon>
        <taxon>Aeromonadaceae</taxon>
        <taxon>Oceanimonas</taxon>
    </lineage>
</organism>
<evidence type="ECO:0000256" key="2">
    <source>
        <dbReference type="SAM" id="SignalP"/>
    </source>
</evidence>
<keyword evidence="4" id="KW-1185">Reference proteome</keyword>
<dbReference type="RefSeq" id="WP_395545147.1">
    <property type="nucleotide sequence ID" value="NZ_CP166302.1"/>
</dbReference>
<evidence type="ECO:0000313" key="4">
    <source>
        <dbReference type="Proteomes" id="UP001610706"/>
    </source>
</evidence>
<feature type="signal peptide" evidence="2">
    <location>
        <begin position="1"/>
        <end position="22"/>
    </location>
</feature>
<protein>
    <recommendedName>
        <fullName evidence="5">Curlin associated repeat-containing protein</fullName>
    </recommendedName>
</protein>
<evidence type="ECO:0000256" key="1">
    <source>
        <dbReference type="SAM" id="MobiDB-lite"/>
    </source>
</evidence>
<comment type="caution">
    <text evidence="3">The sequence shown here is derived from an EMBL/GenBank/DDBJ whole genome shotgun (WGS) entry which is preliminary data.</text>
</comment>
<gene>
    <name evidence="3" type="ORF">AB9R89_06075</name>
</gene>
<keyword evidence="2" id="KW-0732">Signal</keyword>
<evidence type="ECO:0000313" key="3">
    <source>
        <dbReference type="EMBL" id="MFH7564892.1"/>
    </source>
</evidence>
<feature type="compositionally biased region" description="Polar residues" evidence="1">
    <location>
        <begin position="187"/>
        <end position="198"/>
    </location>
</feature>
<dbReference type="Proteomes" id="UP001610706">
    <property type="component" value="Unassembled WGS sequence"/>
</dbReference>
<proteinExistence type="predicted"/>
<accession>A0ABW7P0A2</accession>
<feature type="chain" id="PRO_5045301686" description="Curlin associated repeat-containing protein" evidence="2">
    <location>
        <begin position="23"/>
        <end position="421"/>
    </location>
</feature>
<reference evidence="3 4" key="1">
    <citation type="submission" date="2024-08" db="EMBL/GenBank/DDBJ databases">
        <title>Oceanimonas smirnovii Genome sequencing and assembly.</title>
        <authorList>
            <person name="Tang B."/>
        </authorList>
    </citation>
    <scope>NUCLEOTIDE SEQUENCE [LARGE SCALE GENOMIC DNA]</scope>
    <source>
        <strain evidence="3 4">OS2020-119</strain>
    </source>
</reference>